<sequence length="174" mass="18053">GGGGPIVRGRVAYCSQVPWIVAGSVRENIVFGSPWDEQWYGAVVRACCLTDDLAGLPAGDATELGERGVNLSGGQKARVALARACYSRPAVALLDDPLSAVDPRVGRDLFSGAIGPGGLLAACGATRLLVTHQRQYLPKCDRVLVLRGGAVAALGPWRQVAELKLPELTAGHGG</sequence>
<dbReference type="InterPro" id="IPR003439">
    <property type="entry name" value="ABC_transporter-like_ATP-bd"/>
</dbReference>
<dbReference type="EMBL" id="BMAR01000001">
    <property type="protein sequence ID" value="GFR41483.1"/>
    <property type="molecule type" value="Genomic_DNA"/>
</dbReference>
<feature type="domain" description="ABC transporter" evidence="3">
    <location>
        <begin position="1"/>
        <end position="173"/>
    </location>
</feature>
<dbReference type="GO" id="GO:0005524">
    <property type="term" value="F:ATP binding"/>
    <property type="evidence" value="ECO:0007669"/>
    <property type="project" value="UniProtKB-KW"/>
</dbReference>
<dbReference type="PANTHER" id="PTHR24223">
    <property type="entry name" value="ATP-BINDING CASSETTE SUB-FAMILY C"/>
    <property type="match status" value="1"/>
</dbReference>
<dbReference type="InterPro" id="IPR027417">
    <property type="entry name" value="P-loop_NTPase"/>
</dbReference>
<dbReference type="GO" id="GO:0042626">
    <property type="term" value="F:ATPase-coupled transmembrane transporter activity"/>
    <property type="evidence" value="ECO:0007669"/>
    <property type="project" value="TreeGrafter"/>
</dbReference>
<evidence type="ECO:0000313" key="4">
    <source>
        <dbReference type="EMBL" id="GFR41483.1"/>
    </source>
</evidence>
<dbReference type="GO" id="GO:0016887">
    <property type="term" value="F:ATP hydrolysis activity"/>
    <property type="evidence" value="ECO:0007669"/>
    <property type="project" value="InterPro"/>
</dbReference>
<dbReference type="Gene3D" id="3.40.50.300">
    <property type="entry name" value="P-loop containing nucleotide triphosphate hydrolases"/>
    <property type="match status" value="1"/>
</dbReference>
<reference evidence="4 5" key="1">
    <citation type="journal article" date="2021" name="Sci. Rep.">
        <title>Genome sequencing of the multicellular alga Astrephomene provides insights into convergent evolution of germ-soma differentiation.</title>
        <authorList>
            <person name="Yamashita S."/>
            <person name="Yamamoto K."/>
            <person name="Matsuzaki R."/>
            <person name="Suzuki S."/>
            <person name="Yamaguchi H."/>
            <person name="Hirooka S."/>
            <person name="Minakuchi Y."/>
            <person name="Miyagishima S."/>
            <person name="Kawachi M."/>
            <person name="Toyoda A."/>
            <person name="Nozaki H."/>
        </authorList>
    </citation>
    <scope>NUCLEOTIDE SEQUENCE [LARGE SCALE GENOMIC DNA]</scope>
    <source>
        <strain evidence="4 5">NIES-4017</strain>
    </source>
</reference>
<dbReference type="GO" id="GO:0016020">
    <property type="term" value="C:membrane"/>
    <property type="evidence" value="ECO:0007669"/>
    <property type="project" value="TreeGrafter"/>
</dbReference>
<evidence type="ECO:0000313" key="5">
    <source>
        <dbReference type="Proteomes" id="UP001054857"/>
    </source>
</evidence>
<dbReference type="InterPro" id="IPR050173">
    <property type="entry name" value="ABC_transporter_C-like"/>
</dbReference>
<evidence type="ECO:0000256" key="1">
    <source>
        <dbReference type="ARBA" id="ARBA00022741"/>
    </source>
</evidence>
<accession>A0AAD3DIT1</accession>
<organism evidence="4 5">
    <name type="scientific">Astrephomene gubernaculifera</name>
    <dbReference type="NCBI Taxonomy" id="47775"/>
    <lineage>
        <taxon>Eukaryota</taxon>
        <taxon>Viridiplantae</taxon>
        <taxon>Chlorophyta</taxon>
        <taxon>core chlorophytes</taxon>
        <taxon>Chlorophyceae</taxon>
        <taxon>CS clade</taxon>
        <taxon>Chlamydomonadales</taxon>
        <taxon>Astrephomenaceae</taxon>
        <taxon>Astrephomene</taxon>
    </lineage>
</organism>
<dbReference type="Pfam" id="PF00005">
    <property type="entry name" value="ABC_tran"/>
    <property type="match status" value="1"/>
</dbReference>
<comment type="caution">
    <text evidence="4">The sequence shown here is derived from an EMBL/GenBank/DDBJ whole genome shotgun (WGS) entry which is preliminary data.</text>
</comment>
<dbReference type="AlphaFoldDB" id="A0AAD3DIT1"/>
<name>A0AAD3DIT1_9CHLO</name>
<keyword evidence="1" id="KW-0547">Nucleotide-binding</keyword>
<dbReference type="PANTHER" id="PTHR24223:SF453">
    <property type="entry name" value="ABC TRANSPORTER"/>
    <property type="match status" value="1"/>
</dbReference>
<feature type="non-terminal residue" evidence="4">
    <location>
        <position position="1"/>
    </location>
</feature>
<evidence type="ECO:0000259" key="3">
    <source>
        <dbReference type="PROSITE" id="PS50893"/>
    </source>
</evidence>
<protein>
    <recommendedName>
        <fullName evidence="3">ABC transporter domain-containing protein</fullName>
    </recommendedName>
</protein>
<keyword evidence="2" id="KW-0067">ATP-binding</keyword>
<evidence type="ECO:0000256" key="2">
    <source>
        <dbReference type="ARBA" id="ARBA00022840"/>
    </source>
</evidence>
<proteinExistence type="predicted"/>
<gene>
    <name evidence="4" type="ORF">Agub_g2174</name>
</gene>
<dbReference type="Proteomes" id="UP001054857">
    <property type="component" value="Unassembled WGS sequence"/>
</dbReference>
<dbReference type="SUPFAM" id="SSF52540">
    <property type="entry name" value="P-loop containing nucleoside triphosphate hydrolases"/>
    <property type="match status" value="1"/>
</dbReference>
<dbReference type="PROSITE" id="PS50893">
    <property type="entry name" value="ABC_TRANSPORTER_2"/>
    <property type="match status" value="1"/>
</dbReference>
<feature type="non-terminal residue" evidence="4">
    <location>
        <position position="174"/>
    </location>
</feature>
<keyword evidence="5" id="KW-1185">Reference proteome</keyword>